<keyword evidence="1" id="KW-0472">Membrane</keyword>
<feature type="transmembrane region" description="Helical" evidence="1">
    <location>
        <begin position="34"/>
        <end position="60"/>
    </location>
</feature>
<accession>A0ABP7R066</accession>
<protein>
    <submittedName>
        <fullName evidence="2">Uncharacterized protein</fullName>
    </submittedName>
</protein>
<keyword evidence="1" id="KW-0812">Transmembrane</keyword>
<sequence>MRGNAGRAALIAKQLIGVWLVGSLQAVVGGELLIIFLLLGLLPVAVVALAALAVGGFVLLSSVGRATAGASSMTADRERRLWWTLIVQVGGIAALYLTWTWDWYRELGGFWPVLRPGLPFVVLAAVLVLVPRKHTSTSTSPLSG</sequence>
<evidence type="ECO:0000256" key="1">
    <source>
        <dbReference type="SAM" id="Phobius"/>
    </source>
</evidence>
<proteinExistence type="predicted"/>
<dbReference type="EMBL" id="BAABAL010000004">
    <property type="protein sequence ID" value="GAA3990594.1"/>
    <property type="molecule type" value="Genomic_DNA"/>
</dbReference>
<feature type="transmembrane region" description="Helical" evidence="1">
    <location>
        <begin position="113"/>
        <end position="130"/>
    </location>
</feature>
<reference evidence="3" key="1">
    <citation type="journal article" date="2019" name="Int. J. Syst. Evol. Microbiol.">
        <title>The Global Catalogue of Microorganisms (GCM) 10K type strain sequencing project: providing services to taxonomists for standard genome sequencing and annotation.</title>
        <authorList>
            <consortium name="The Broad Institute Genomics Platform"/>
            <consortium name="The Broad Institute Genome Sequencing Center for Infectious Disease"/>
            <person name="Wu L."/>
            <person name="Ma J."/>
        </authorList>
    </citation>
    <scope>NUCLEOTIDE SEQUENCE [LARGE SCALE GENOMIC DNA]</scope>
    <source>
        <strain evidence="3">JCM 17342</strain>
    </source>
</reference>
<evidence type="ECO:0000313" key="2">
    <source>
        <dbReference type="EMBL" id="GAA3990594.1"/>
    </source>
</evidence>
<feature type="transmembrane region" description="Helical" evidence="1">
    <location>
        <begin position="81"/>
        <end position="101"/>
    </location>
</feature>
<feature type="transmembrane region" description="Helical" evidence="1">
    <location>
        <begin position="7"/>
        <end position="28"/>
    </location>
</feature>
<dbReference type="Proteomes" id="UP001501747">
    <property type="component" value="Unassembled WGS sequence"/>
</dbReference>
<keyword evidence="1" id="KW-1133">Transmembrane helix</keyword>
<keyword evidence="3" id="KW-1185">Reference proteome</keyword>
<dbReference type="RefSeq" id="WP_344870992.1">
    <property type="nucleotide sequence ID" value="NZ_BAABAL010000004.1"/>
</dbReference>
<comment type="caution">
    <text evidence="2">The sequence shown here is derived from an EMBL/GenBank/DDBJ whole genome shotgun (WGS) entry which is preliminary data.</text>
</comment>
<organism evidence="2 3">
    <name type="scientific">Allokutzneria multivorans</name>
    <dbReference type="NCBI Taxonomy" id="1142134"/>
    <lineage>
        <taxon>Bacteria</taxon>
        <taxon>Bacillati</taxon>
        <taxon>Actinomycetota</taxon>
        <taxon>Actinomycetes</taxon>
        <taxon>Pseudonocardiales</taxon>
        <taxon>Pseudonocardiaceae</taxon>
        <taxon>Allokutzneria</taxon>
    </lineage>
</organism>
<gene>
    <name evidence="2" type="ORF">GCM10022247_06710</name>
</gene>
<name>A0ABP7R066_9PSEU</name>
<evidence type="ECO:0000313" key="3">
    <source>
        <dbReference type="Proteomes" id="UP001501747"/>
    </source>
</evidence>